<feature type="compositionally biased region" description="Low complexity" evidence="1">
    <location>
        <begin position="623"/>
        <end position="637"/>
    </location>
</feature>
<sequence length="713" mass="79888">MATAMNTTQNPPGINLSFKQLVNAILYKCKYAKNQLVELPESELDSLDRKLQIASSAVRGCRNASQKINQLPPELLFNIVSGAQMNLPSFLPDLTAYEDHGREWYSLLHVCRHWRGIIARSPTLWSTIDNTLIDLEDENNKKHKNLVAHERYLCRSGAAPLTVYLGIKETKIRIKSLKTLLKHVARFRELHVIADLWEDTSTPIYTLLVDPAPNLVSLTLRTDGKDVTNGILPPIFAGEMPSLKELTLEHFTIWPTTYFHNLTSLSLSDQAFSRPTTLGFLDFLQNSPMLEKLALVRAGPTLSANTDIVPSTDRVVRLPHLREVSLGAWPTTSTVSRFLSYLSLSPEADVYIWGSVFSNPDTDLTALLPADTTNLLNVQGITKWYLTHYSVAQPGDLLYVPFTAIVGSSNALHNYGVFRSSQLLATLPRYPLHNVTSFVLRDSSYQANRFKTSVWVEIFGKLKNLEELRILAYQSTTTTRSVLTALLPVSPKDVKKKSKTDEDESRREDEEGQRTAEPSTSNALTGESHRTGEHRNAKDAEISDSPLRGDHSRCEVLCPKLSSLGIEHDPDLASIFITKLVKSRKDHGCPIASLIILVFDPQFGVSPPSPPPHSPRSDHGAHHNQNQNQNNPNQNGHHNGGGANLLADDSSSTVSSRDILNEEYNLRSQEDEELLKRHVKEVRFEYKKPLSQDLVPRGWPTDAYRRTCLPYSF</sequence>
<feature type="compositionally biased region" description="Basic and acidic residues" evidence="1">
    <location>
        <begin position="527"/>
        <end position="549"/>
    </location>
</feature>
<proteinExistence type="predicted"/>
<dbReference type="EMBL" id="MU793306">
    <property type="protein sequence ID" value="KAJ3786790.1"/>
    <property type="molecule type" value="Genomic_DNA"/>
</dbReference>
<dbReference type="Pfam" id="PF12937">
    <property type="entry name" value="F-box-like"/>
    <property type="match status" value="1"/>
</dbReference>
<evidence type="ECO:0000256" key="1">
    <source>
        <dbReference type="SAM" id="MobiDB-lite"/>
    </source>
</evidence>
<keyword evidence="4" id="KW-1185">Reference proteome</keyword>
<feature type="domain" description="F-box" evidence="2">
    <location>
        <begin position="68"/>
        <end position="129"/>
    </location>
</feature>
<accession>A0AA38L682</accession>
<dbReference type="Gene3D" id="1.20.1280.50">
    <property type="match status" value="1"/>
</dbReference>
<organism evidence="3 4">
    <name type="scientific">Lentinula aff. detonsa</name>
    <dbReference type="NCBI Taxonomy" id="2804958"/>
    <lineage>
        <taxon>Eukaryota</taxon>
        <taxon>Fungi</taxon>
        <taxon>Dikarya</taxon>
        <taxon>Basidiomycota</taxon>
        <taxon>Agaricomycotina</taxon>
        <taxon>Agaricomycetes</taxon>
        <taxon>Agaricomycetidae</taxon>
        <taxon>Agaricales</taxon>
        <taxon>Marasmiineae</taxon>
        <taxon>Omphalotaceae</taxon>
        <taxon>Lentinula</taxon>
    </lineage>
</organism>
<evidence type="ECO:0000259" key="2">
    <source>
        <dbReference type="Pfam" id="PF12937"/>
    </source>
</evidence>
<evidence type="ECO:0000313" key="4">
    <source>
        <dbReference type="Proteomes" id="UP001163798"/>
    </source>
</evidence>
<protein>
    <recommendedName>
        <fullName evidence="2">F-box domain-containing protein</fullName>
    </recommendedName>
</protein>
<reference evidence="3" key="1">
    <citation type="submission" date="2022-08" db="EMBL/GenBank/DDBJ databases">
        <authorList>
            <consortium name="DOE Joint Genome Institute"/>
            <person name="Min B."/>
            <person name="Riley R."/>
            <person name="Sierra-Patev S."/>
            <person name="Naranjo-Ortiz M."/>
            <person name="Looney B."/>
            <person name="Konkel Z."/>
            <person name="Slot J.C."/>
            <person name="Sakamoto Y."/>
            <person name="Steenwyk J.L."/>
            <person name="Rokas A."/>
            <person name="Carro J."/>
            <person name="Camarero S."/>
            <person name="Ferreira P."/>
            <person name="Molpeceres G."/>
            <person name="Ruiz-Duenas F.J."/>
            <person name="Serrano A."/>
            <person name="Henrissat B."/>
            <person name="Drula E."/>
            <person name="Hughes K.W."/>
            <person name="Mata J.L."/>
            <person name="Ishikawa N.K."/>
            <person name="Vargas-Isla R."/>
            <person name="Ushijima S."/>
            <person name="Smith C.A."/>
            <person name="Ahrendt S."/>
            <person name="Andreopoulos W."/>
            <person name="He G."/>
            <person name="Labutti K."/>
            <person name="Lipzen A."/>
            <person name="Ng V."/>
            <person name="Sandor L."/>
            <person name="Barry K."/>
            <person name="Martinez A.T."/>
            <person name="Xiao Y."/>
            <person name="Gibbons J.G."/>
            <person name="Terashima K."/>
            <person name="Hibbett D.S."/>
            <person name="Grigoriev I.V."/>
        </authorList>
    </citation>
    <scope>NUCLEOTIDE SEQUENCE</scope>
    <source>
        <strain evidence="3">TFB10291</strain>
    </source>
</reference>
<dbReference type="Proteomes" id="UP001163798">
    <property type="component" value="Unassembled WGS sequence"/>
</dbReference>
<feature type="region of interest" description="Disordered" evidence="1">
    <location>
        <begin position="606"/>
        <end position="656"/>
    </location>
</feature>
<dbReference type="InterPro" id="IPR001810">
    <property type="entry name" value="F-box_dom"/>
</dbReference>
<comment type="caution">
    <text evidence="3">The sequence shown here is derived from an EMBL/GenBank/DDBJ whole genome shotgun (WGS) entry which is preliminary data.</text>
</comment>
<gene>
    <name evidence="3" type="ORF">GGU10DRAFT_163985</name>
</gene>
<name>A0AA38L682_9AGAR</name>
<feature type="compositionally biased region" description="Polar residues" evidence="1">
    <location>
        <begin position="516"/>
        <end position="525"/>
    </location>
</feature>
<dbReference type="AlphaFoldDB" id="A0AA38L682"/>
<feature type="compositionally biased region" description="Basic and acidic residues" evidence="1">
    <location>
        <begin position="504"/>
        <end position="514"/>
    </location>
</feature>
<feature type="region of interest" description="Disordered" evidence="1">
    <location>
        <begin position="493"/>
        <end position="549"/>
    </location>
</feature>
<dbReference type="SUPFAM" id="SSF52047">
    <property type="entry name" value="RNI-like"/>
    <property type="match status" value="1"/>
</dbReference>
<evidence type="ECO:0000313" key="3">
    <source>
        <dbReference type="EMBL" id="KAJ3786790.1"/>
    </source>
</evidence>
<dbReference type="Gene3D" id="3.80.10.10">
    <property type="entry name" value="Ribonuclease Inhibitor"/>
    <property type="match status" value="1"/>
</dbReference>
<dbReference type="InterPro" id="IPR032675">
    <property type="entry name" value="LRR_dom_sf"/>
</dbReference>